<evidence type="ECO:0000313" key="2">
    <source>
        <dbReference type="EMBL" id="RKH02289.1"/>
    </source>
</evidence>
<dbReference type="EMBL" id="RAWE01000056">
    <property type="protein sequence ID" value="RKH02289.1"/>
    <property type="molecule type" value="Genomic_DNA"/>
</dbReference>
<comment type="caution">
    <text evidence="2">The sequence shown here is derived from an EMBL/GenBank/DDBJ whole genome shotgun (WGS) entry which is preliminary data.</text>
</comment>
<gene>
    <name evidence="2" type="ORF">D7X32_17255</name>
</gene>
<reference evidence="3" key="1">
    <citation type="submission" date="2018-09" db="EMBL/GenBank/DDBJ databases">
        <authorList>
            <person name="Livingstone P.G."/>
            <person name="Whitworth D.E."/>
        </authorList>
    </citation>
    <scope>NUCLEOTIDE SEQUENCE [LARGE SCALE GENOMIC DNA]</scope>
    <source>
        <strain evidence="3">CA043D</strain>
    </source>
</reference>
<keyword evidence="3" id="KW-1185">Reference proteome</keyword>
<protein>
    <recommendedName>
        <fullName evidence="4">Lipoprotein</fullName>
    </recommendedName>
</protein>
<dbReference type="Proteomes" id="UP000268313">
    <property type="component" value="Unassembled WGS sequence"/>
</dbReference>
<evidence type="ECO:0008006" key="4">
    <source>
        <dbReference type="Google" id="ProtNLM"/>
    </source>
</evidence>
<dbReference type="RefSeq" id="WP_120603648.1">
    <property type="nucleotide sequence ID" value="NZ_RAWE01000056.1"/>
</dbReference>
<organism evidence="2 3">
    <name type="scientific">Corallococcus carmarthensis</name>
    <dbReference type="NCBI Taxonomy" id="2316728"/>
    <lineage>
        <taxon>Bacteria</taxon>
        <taxon>Pseudomonadati</taxon>
        <taxon>Myxococcota</taxon>
        <taxon>Myxococcia</taxon>
        <taxon>Myxococcales</taxon>
        <taxon>Cystobacterineae</taxon>
        <taxon>Myxococcaceae</taxon>
        <taxon>Corallococcus</taxon>
    </lineage>
</organism>
<proteinExistence type="predicted"/>
<dbReference type="OrthoDB" id="5519161at2"/>
<sequence>MTRWTGLLTVMVLGAGIVGCDDAKPPAKVARAQVKRTGPATMEIIPVEGQLPYCMLFTMSEKGVIRQLTLTRENRSIRCDANRPVANTSFRVPVQEGKVRVYIFFSDERVPAGSVAQQLYDLRDRERVTAMDLRLPGRIFVETLEFTPETGEPEATGGIVGAGGVVTSDGGTASDAGPSPSTLSVEPAAN</sequence>
<dbReference type="PROSITE" id="PS51257">
    <property type="entry name" value="PROKAR_LIPOPROTEIN"/>
    <property type="match status" value="1"/>
</dbReference>
<evidence type="ECO:0000313" key="3">
    <source>
        <dbReference type="Proteomes" id="UP000268313"/>
    </source>
</evidence>
<name>A0A3A8K530_9BACT</name>
<evidence type="ECO:0000256" key="1">
    <source>
        <dbReference type="SAM" id="MobiDB-lite"/>
    </source>
</evidence>
<dbReference type="AlphaFoldDB" id="A0A3A8K530"/>
<accession>A0A3A8K530</accession>
<feature type="region of interest" description="Disordered" evidence="1">
    <location>
        <begin position="149"/>
        <end position="190"/>
    </location>
</feature>